<dbReference type="InterPro" id="IPR003785">
    <property type="entry name" value="Creatininase/forma_Hydrolase"/>
</dbReference>
<keyword evidence="3 6" id="KW-0378">Hydrolase</keyword>
<sequence length="267" mass="29304">MAAEPVIRPWILSETNYAHVKENPYEVAVLPMGATEPHNLHLPYGTDTYEADAIGSRVCEAAYQRGAKVVMLPPIPYGTETNQSEFPLSMNVNPSTLGQIIADLVDSLANHGVHKLLILNSHGGNDFKPLLRELHGSTPVQIFLADWFRGTSADVKAELFENPDDHAGEMETSLALAYFPQFVSRDPETDALHADDGATNATRFAAVNSGWVSITRPWHLLTTNSGSGNPHQASAEKGEKLMQVLVERLSQFLVELSEAKLDDQFPF</sequence>
<dbReference type="PANTHER" id="PTHR35005:SF1">
    <property type="entry name" value="2-AMINO-5-FORMYLAMINO-6-RIBOSYLAMINOPYRIMIDIN-4(3H)-ONE 5'-MONOPHOSPHATE DEFORMYLASE"/>
    <property type="match status" value="1"/>
</dbReference>
<dbReference type="RefSeq" id="WP_197998886.1">
    <property type="nucleotide sequence ID" value="NZ_CP037920.1"/>
</dbReference>
<evidence type="ECO:0000313" key="7">
    <source>
        <dbReference type="Proteomes" id="UP000318704"/>
    </source>
</evidence>
<comment type="cofactor">
    <cofactor evidence="1">
        <name>Zn(2+)</name>
        <dbReference type="ChEBI" id="CHEBI:29105"/>
    </cofactor>
</comment>
<comment type="similarity">
    <text evidence="5">Belongs to the creatininase superfamily.</text>
</comment>
<organism evidence="6 7">
    <name type="scientific">Gimesia aquarii</name>
    <dbReference type="NCBI Taxonomy" id="2527964"/>
    <lineage>
        <taxon>Bacteria</taxon>
        <taxon>Pseudomonadati</taxon>
        <taxon>Planctomycetota</taxon>
        <taxon>Planctomycetia</taxon>
        <taxon>Planctomycetales</taxon>
        <taxon>Planctomycetaceae</taxon>
        <taxon>Gimesia</taxon>
    </lineage>
</organism>
<protein>
    <submittedName>
        <fullName evidence="6">Creatinine amidohydrolase</fullName>
        <ecNumber evidence="6">3.5.2.10</ecNumber>
    </submittedName>
</protein>
<dbReference type="GO" id="GO:0046872">
    <property type="term" value="F:metal ion binding"/>
    <property type="evidence" value="ECO:0007669"/>
    <property type="project" value="UniProtKB-KW"/>
</dbReference>
<dbReference type="EC" id="3.5.2.10" evidence="6"/>
<gene>
    <name evidence="6" type="primary">crnA_2</name>
    <name evidence="6" type="ORF">V144x_25250</name>
</gene>
<dbReference type="KEGG" id="gaw:V144x_25250"/>
<dbReference type="AlphaFoldDB" id="A0A517VVL9"/>
<dbReference type="GO" id="GO:0016811">
    <property type="term" value="F:hydrolase activity, acting on carbon-nitrogen (but not peptide) bonds, in linear amides"/>
    <property type="evidence" value="ECO:0007669"/>
    <property type="project" value="TreeGrafter"/>
</dbReference>
<reference evidence="6 7" key="1">
    <citation type="submission" date="2019-03" db="EMBL/GenBank/DDBJ databases">
        <title>Deep-cultivation of Planctomycetes and their phenomic and genomic characterization uncovers novel biology.</title>
        <authorList>
            <person name="Wiegand S."/>
            <person name="Jogler M."/>
            <person name="Boedeker C."/>
            <person name="Pinto D."/>
            <person name="Vollmers J."/>
            <person name="Rivas-Marin E."/>
            <person name="Kohn T."/>
            <person name="Peeters S.H."/>
            <person name="Heuer A."/>
            <person name="Rast P."/>
            <person name="Oberbeckmann S."/>
            <person name="Bunk B."/>
            <person name="Jeske O."/>
            <person name="Meyerdierks A."/>
            <person name="Storesund J.E."/>
            <person name="Kallscheuer N."/>
            <person name="Luecker S."/>
            <person name="Lage O.M."/>
            <person name="Pohl T."/>
            <person name="Merkel B.J."/>
            <person name="Hornburger P."/>
            <person name="Mueller R.-W."/>
            <person name="Bruemmer F."/>
            <person name="Labrenz M."/>
            <person name="Spormann A.M."/>
            <person name="Op den Camp H."/>
            <person name="Overmann J."/>
            <person name="Amann R."/>
            <person name="Jetten M.S.M."/>
            <person name="Mascher T."/>
            <person name="Medema M.H."/>
            <person name="Devos D.P."/>
            <person name="Kaster A.-K."/>
            <person name="Ovreas L."/>
            <person name="Rohde M."/>
            <person name="Galperin M.Y."/>
            <person name="Jogler C."/>
        </authorList>
    </citation>
    <scope>NUCLEOTIDE SEQUENCE [LARGE SCALE GENOMIC DNA]</scope>
    <source>
        <strain evidence="6 7">V144</strain>
    </source>
</reference>
<dbReference type="Gene3D" id="3.40.50.10310">
    <property type="entry name" value="Creatininase"/>
    <property type="match status" value="1"/>
</dbReference>
<accession>A0A517VVL9</accession>
<dbReference type="GO" id="GO:0009231">
    <property type="term" value="P:riboflavin biosynthetic process"/>
    <property type="evidence" value="ECO:0007669"/>
    <property type="project" value="TreeGrafter"/>
</dbReference>
<evidence type="ECO:0000256" key="2">
    <source>
        <dbReference type="ARBA" id="ARBA00022723"/>
    </source>
</evidence>
<dbReference type="EMBL" id="CP037920">
    <property type="protein sequence ID" value="QDT97054.1"/>
    <property type="molecule type" value="Genomic_DNA"/>
</dbReference>
<keyword evidence="2" id="KW-0479">Metal-binding</keyword>
<dbReference type="Pfam" id="PF02633">
    <property type="entry name" value="Creatininase"/>
    <property type="match status" value="1"/>
</dbReference>
<keyword evidence="4" id="KW-0862">Zinc</keyword>
<evidence type="ECO:0000256" key="5">
    <source>
        <dbReference type="ARBA" id="ARBA00024029"/>
    </source>
</evidence>
<proteinExistence type="inferred from homology"/>
<dbReference type="Proteomes" id="UP000318704">
    <property type="component" value="Chromosome"/>
</dbReference>
<evidence type="ECO:0000256" key="1">
    <source>
        <dbReference type="ARBA" id="ARBA00001947"/>
    </source>
</evidence>
<dbReference type="SUPFAM" id="SSF102215">
    <property type="entry name" value="Creatininase"/>
    <property type="match status" value="1"/>
</dbReference>
<dbReference type="PANTHER" id="PTHR35005">
    <property type="entry name" value="3-DEHYDRO-SCYLLO-INOSOSE HYDROLASE"/>
    <property type="match status" value="1"/>
</dbReference>
<evidence type="ECO:0000256" key="3">
    <source>
        <dbReference type="ARBA" id="ARBA00022801"/>
    </source>
</evidence>
<name>A0A517VVL9_9PLAN</name>
<dbReference type="InterPro" id="IPR024087">
    <property type="entry name" value="Creatininase-like_sf"/>
</dbReference>
<evidence type="ECO:0000313" key="6">
    <source>
        <dbReference type="EMBL" id="QDT97054.1"/>
    </source>
</evidence>
<dbReference type="GO" id="GO:0047789">
    <property type="term" value="F:creatininase activity"/>
    <property type="evidence" value="ECO:0007669"/>
    <property type="project" value="UniProtKB-EC"/>
</dbReference>
<evidence type="ECO:0000256" key="4">
    <source>
        <dbReference type="ARBA" id="ARBA00022833"/>
    </source>
</evidence>